<evidence type="ECO:0000259" key="6">
    <source>
        <dbReference type="Pfam" id="PF02931"/>
    </source>
</evidence>
<dbReference type="SUPFAM" id="SSF90112">
    <property type="entry name" value="Neurotransmitter-gated ion-channel transmembrane pore"/>
    <property type="match status" value="1"/>
</dbReference>
<dbReference type="GO" id="GO:0005230">
    <property type="term" value="F:extracellular ligand-gated monoatomic ion channel activity"/>
    <property type="evidence" value="ECO:0007669"/>
    <property type="project" value="InterPro"/>
</dbReference>
<evidence type="ECO:0000256" key="5">
    <source>
        <dbReference type="SAM" id="Phobius"/>
    </source>
</evidence>
<dbReference type="PROSITE" id="PS00236">
    <property type="entry name" value="NEUROTR_ION_CHANNEL"/>
    <property type="match status" value="1"/>
</dbReference>
<dbReference type="PANTHER" id="PTHR18945">
    <property type="entry name" value="NEUROTRANSMITTER GATED ION CHANNEL"/>
    <property type="match status" value="1"/>
</dbReference>
<dbReference type="Gene3D" id="2.70.170.10">
    <property type="entry name" value="Neurotransmitter-gated ion-channel ligand-binding domain"/>
    <property type="match status" value="1"/>
</dbReference>
<keyword evidence="3 5" id="KW-1133">Transmembrane helix</keyword>
<dbReference type="AlphaFoldDB" id="A0A7J8AFL7"/>
<dbReference type="InterPro" id="IPR018000">
    <property type="entry name" value="Neurotransmitter_ion_chnl_CS"/>
</dbReference>
<evidence type="ECO:0000256" key="4">
    <source>
        <dbReference type="ARBA" id="ARBA00023136"/>
    </source>
</evidence>
<dbReference type="SUPFAM" id="SSF63712">
    <property type="entry name" value="Nicotinic receptor ligand binding domain-like"/>
    <property type="match status" value="1"/>
</dbReference>
<evidence type="ECO:0000256" key="1">
    <source>
        <dbReference type="ARBA" id="ARBA00004141"/>
    </source>
</evidence>
<gene>
    <name evidence="7" type="ORF">mRhiFer1_008844</name>
</gene>
<dbReference type="InterPro" id="IPR036719">
    <property type="entry name" value="Neuro-gated_channel_TM_sf"/>
</dbReference>
<sequence>MRNPEHLPPSLPATYMDVDQIPEGLSAYMTNDSHIVYRKPTRVTSICSLDIFYFPFDQQNCTLTFSSFLYTAEWQWGLWDVVAIRRRPRLYIINLLVPSSFLVAIDALSFYLPAESKYRAPFKTTLLQGYNVFLLVMNKPLPASGTLLIRLKEPNELVEKEVRPREAELNEGSGLTRPC</sequence>
<name>A0A7J8AFL7_RHIFE</name>
<dbReference type="Gene3D" id="1.20.58.390">
    <property type="entry name" value="Neurotransmitter-gated ion-channel transmembrane domain"/>
    <property type="match status" value="1"/>
</dbReference>
<proteinExistence type="predicted"/>
<dbReference type="InterPro" id="IPR036734">
    <property type="entry name" value="Neur_chan_lig-bd_sf"/>
</dbReference>
<evidence type="ECO:0000256" key="2">
    <source>
        <dbReference type="ARBA" id="ARBA00022692"/>
    </source>
</evidence>
<dbReference type="InterPro" id="IPR038050">
    <property type="entry name" value="Neuro_actylchol_rec"/>
</dbReference>
<comment type="subcellular location">
    <subcellularLocation>
        <location evidence="1">Membrane</location>
        <topology evidence="1">Multi-pass membrane protein</topology>
    </subcellularLocation>
</comment>
<organism evidence="7 8">
    <name type="scientific">Rhinolophus ferrumequinum</name>
    <name type="common">Greater horseshoe bat</name>
    <dbReference type="NCBI Taxonomy" id="59479"/>
    <lineage>
        <taxon>Eukaryota</taxon>
        <taxon>Metazoa</taxon>
        <taxon>Chordata</taxon>
        <taxon>Craniata</taxon>
        <taxon>Vertebrata</taxon>
        <taxon>Euteleostomi</taxon>
        <taxon>Mammalia</taxon>
        <taxon>Eutheria</taxon>
        <taxon>Laurasiatheria</taxon>
        <taxon>Chiroptera</taxon>
        <taxon>Yinpterochiroptera</taxon>
        <taxon>Rhinolophoidea</taxon>
        <taxon>Rhinolophidae</taxon>
        <taxon>Rhinolophinae</taxon>
        <taxon>Rhinolophus</taxon>
    </lineage>
</organism>
<dbReference type="EMBL" id="JACAGC010000002">
    <property type="protein sequence ID" value="KAF6384999.1"/>
    <property type="molecule type" value="Genomic_DNA"/>
</dbReference>
<dbReference type="InterPro" id="IPR006202">
    <property type="entry name" value="Neur_chan_lig-bd"/>
</dbReference>
<evidence type="ECO:0000256" key="3">
    <source>
        <dbReference type="ARBA" id="ARBA00022989"/>
    </source>
</evidence>
<protein>
    <recommendedName>
        <fullName evidence="6">Neurotransmitter-gated ion-channel ligand-binding domain-containing protein</fullName>
    </recommendedName>
</protein>
<accession>A0A7J8AFL7</accession>
<comment type="caution">
    <text evidence="7">The sequence shown here is derived from an EMBL/GenBank/DDBJ whole genome shotgun (WGS) entry which is preliminary data.</text>
</comment>
<dbReference type="Pfam" id="PF02931">
    <property type="entry name" value="Neur_chan_LBD"/>
    <property type="match status" value="1"/>
</dbReference>
<dbReference type="Proteomes" id="UP000585614">
    <property type="component" value="Unassembled WGS sequence"/>
</dbReference>
<feature type="transmembrane region" description="Helical" evidence="5">
    <location>
        <begin position="91"/>
        <end position="112"/>
    </location>
</feature>
<evidence type="ECO:0000313" key="7">
    <source>
        <dbReference type="EMBL" id="KAF6384999.1"/>
    </source>
</evidence>
<reference evidence="7 8" key="1">
    <citation type="journal article" date="2020" name="Nature">
        <title>Six reference-quality genomes reveal evolution of bat adaptations.</title>
        <authorList>
            <person name="Jebb D."/>
            <person name="Huang Z."/>
            <person name="Pippel M."/>
            <person name="Hughes G.M."/>
            <person name="Lavrichenko K."/>
            <person name="Devanna P."/>
            <person name="Winkler S."/>
            <person name="Jermiin L.S."/>
            <person name="Skirmuntt E.C."/>
            <person name="Katzourakis A."/>
            <person name="Burkitt-Gray L."/>
            <person name="Ray D.A."/>
            <person name="Sullivan K.A.M."/>
            <person name="Roscito J.G."/>
            <person name="Kirilenko B.M."/>
            <person name="Davalos L.M."/>
            <person name="Corthals A.P."/>
            <person name="Power M.L."/>
            <person name="Jones G."/>
            <person name="Ransome R.D."/>
            <person name="Dechmann D.K.N."/>
            <person name="Locatelli A.G."/>
            <person name="Puechmaille S.J."/>
            <person name="Fedrigo O."/>
            <person name="Jarvis E.D."/>
            <person name="Hiller M."/>
            <person name="Vernes S.C."/>
            <person name="Myers E.W."/>
            <person name="Teeling E.C."/>
        </authorList>
    </citation>
    <scope>NUCLEOTIDE SEQUENCE [LARGE SCALE GENOMIC DNA]</scope>
    <source>
        <strain evidence="7">MRhiFer1</strain>
        <tissue evidence="7">Lung</tissue>
    </source>
</reference>
<keyword evidence="4 5" id="KW-0472">Membrane</keyword>
<dbReference type="InterPro" id="IPR006201">
    <property type="entry name" value="Neur_channel"/>
</dbReference>
<keyword evidence="2 5" id="KW-0812">Transmembrane</keyword>
<dbReference type="GO" id="GO:0004888">
    <property type="term" value="F:transmembrane signaling receptor activity"/>
    <property type="evidence" value="ECO:0007669"/>
    <property type="project" value="InterPro"/>
</dbReference>
<feature type="domain" description="Neurotransmitter-gated ion-channel ligand-binding" evidence="6">
    <location>
        <begin position="27"/>
        <end position="73"/>
    </location>
</feature>
<evidence type="ECO:0000313" key="8">
    <source>
        <dbReference type="Proteomes" id="UP000585614"/>
    </source>
</evidence>
<dbReference type="GO" id="GO:0016020">
    <property type="term" value="C:membrane"/>
    <property type="evidence" value="ECO:0007669"/>
    <property type="project" value="UniProtKB-SubCell"/>
</dbReference>